<accession>A0A820UQZ5</accession>
<reference evidence="1" key="1">
    <citation type="submission" date="2021-02" db="EMBL/GenBank/DDBJ databases">
        <authorList>
            <person name="Nowell W R."/>
        </authorList>
    </citation>
    <scope>NUCLEOTIDE SEQUENCE</scope>
</reference>
<dbReference type="AlphaFoldDB" id="A0A820UQZ5"/>
<comment type="caution">
    <text evidence="1">The sequence shown here is derived from an EMBL/GenBank/DDBJ whole genome shotgun (WGS) entry which is preliminary data.</text>
</comment>
<dbReference type="EMBL" id="CAJOBP010006523">
    <property type="protein sequence ID" value="CAF4494831.1"/>
    <property type="molecule type" value="Genomic_DNA"/>
</dbReference>
<evidence type="ECO:0000313" key="2">
    <source>
        <dbReference type="EMBL" id="CAF4494831.1"/>
    </source>
</evidence>
<name>A0A820UQZ5_9BILA</name>
<evidence type="ECO:0000313" key="3">
    <source>
        <dbReference type="Proteomes" id="UP000663851"/>
    </source>
</evidence>
<evidence type="ECO:0000313" key="4">
    <source>
        <dbReference type="Proteomes" id="UP000663873"/>
    </source>
</evidence>
<dbReference type="EMBL" id="CAJOBO010003329">
    <property type="protein sequence ID" value="CAF4488934.1"/>
    <property type="molecule type" value="Genomic_DNA"/>
</dbReference>
<keyword evidence="4" id="KW-1185">Reference proteome</keyword>
<gene>
    <name evidence="1" type="ORF">HFQ381_LOCUS26871</name>
    <name evidence="2" type="ORF">UJA718_LOCUS25903</name>
</gene>
<sequence length="196" mass="22604">MNQFNNSLLDLHTEVLLIILKKLENMDVLYSLFDVNNQRLDTIVQENTLANTLNFVLTTLTDDILSIYDPILHRFWMNMLPRIHCNVKSLTCNSFSMERILLAGDYSNLSELKIFSFNVKIASRYFSVKSPFRQFLQHQITDLILEGVDVILVLSIRPHPHPHKIVKCKNIKTASYTLTITNPSANVPSKEYMSCT</sequence>
<proteinExistence type="predicted"/>
<evidence type="ECO:0000313" key="1">
    <source>
        <dbReference type="EMBL" id="CAF4488934.1"/>
    </source>
</evidence>
<dbReference type="Proteomes" id="UP000663851">
    <property type="component" value="Unassembled WGS sequence"/>
</dbReference>
<organism evidence="1 3">
    <name type="scientific">Rotaria socialis</name>
    <dbReference type="NCBI Taxonomy" id="392032"/>
    <lineage>
        <taxon>Eukaryota</taxon>
        <taxon>Metazoa</taxon>
        <taxon>Spiralia</taxon>
        <taxon>Gnathifera</taxon>
        <taxon>Rotifera</taxon>
        <taxon>Eurotatoria</taxon>
        <taxon>Bdelloidea</taxon>
        <taxon>Philodinida</taxon>
        <taxon>Philodinidae</taxon>
        <taxon>Rotaria</taxon>
    </lineage>
</organism>
<dbReference type="Proteomes" id="UP000663873">
    <property type="component" value="Unassembled WGS sequence"/>
</dbReference>
<protein>
    <submittedName>
        <fullName evidence="1">Uncharacterized protein</fullName>
    </submittedName>
</protein>